<dbReference type="SUPFAM" id="SSF56276">
    <property type="entry name" value="S-adenosylmethionine decarboxylase"/>
    <property type="match status" value="1"/>
</dbReference>
<evidence type="ECO:0000256" key="5">
    <source>
        <dbReference type="ARBA" id="ARBA00023145"/>
    </source>
</evidence>
<accession>A0A2M6WJ39</accession>
<reference evidence="11" key="1">
    <citation type="submission" date="2017-09" db="EMBL/GenBank/DDBJ databases">
        <title>Depth-based differentiation of microbial function through sediment-hosted aquifers and enrichment of novel symbionts in the deep terrestrial subsurface.</title>
        <authorList>
            <person name="Probst A.J."/>
            <person name="Ladd B."/>
            <person name="Jarett J.K."/>
            <person name="Geller-Mcgrath D.E."/>
            <person name="Sieber C.M.K."/>
            <person name="Emerson J.B."/>
            <person name="Anantharaman K."/>
            <person name="Thomas B.C."/>
            <person name="Malmstrom R."/>
            <person name="Stieglmeier M."/>
            <person name="Klingl A."/>
            <person name="Woyke T."/>
            <person name="Ryan C.M."/>
            <person name="Banfield J.F."/>
        </authorList>
    </citation>
    <scope>NUCLEOTIDE SEQUENCE [LARGE SCALE GENOMIC DNA]</scope>
</reference>
<comment type="caution">
    <text evidence="10">The sequence shown here is derived from an EMBL/GenBank/DDBJ whole genome shotgun (WGS) entry which is preliminary data.</text>
</comment>
<dbReference type="GO" id="GO:0005829">
    <property type="term" value="C:cytosol"/>
    <property type="evidence" value="ECO:0007669"/>
    <property type="project" value="TreeGrafter"/>
</dbReference>
<comment type="pathway">
    <text evidence="9">Amine and polyamine biosynthesis; S-adenosylmethioninamine biosynthesis; S-adenosylmethioninamine from S-adenosyl-L-methionine: step 1/1.</text>
</comment>
<feature type="chain" id="PRO_5023281910" description="S-adenosylmethionine decarboxylase beta chain" evidence="9">
    <location>
        <begin position="1"/>
        <end position="73"/>
    </location>
</feature>
<evidence type="ECO:0000256" key="9">
    <source>
        <dbReference type="HAMAP-Rule" id="MF_00464"/>
    </source>
</evidence>
<keyword evidence="4 9" id="KW-0620">Polyamine biosynthesis</keyword>
<feature type="modified residue" description="Pyruvic acid (Ser); by autocatalysis" evidence="9">
    <location>
        <position position="74"/>
    </location>
</feature>
<evidence type="ECO:0000256" key="6">
    <source>
        <dbReference type="ARBA" id="ARBA00023239"/>
    </source>
</evidence>
<feature type="site" description="Cleavage (non-hydrolytic); by autolysis" evidence="9">
    <location>
        <begin position="73"/>
        <end position="74"/>
    </location>
</feature>
<keyword evidence="1 9" id="KW-0210">Decarboxylase</keyword>
<dbReference type="UniPathway" id="UPA00331">
    <property type="reaction ID" value="UER00451"/>
</dbReference>
<organism evidence="10 11">
    <name type="scientific">Candidatus Harrisonbacteria bacterium CG10_big_fil_rev_8_21_14_0_10_42_17</name>
    <dbReference type="NCBI Taxonomy" id="1974584"/>
    <lineage>
        <taxon>Bacteria</taxon>
        <taxon>Candidatus Harrisoniibacteriota</taxon>
    </lineage>
</organism>
<dbReference type="Gene3D" id="3.60.90.10">
    <property type="entry name" value="S-adenosylmethionine decarboxylase"/>
    <property type="match status" value="1"/>
</dbReference>
<sequence>MKKSNTTKNNSKNQHLGTHVIAEFFGCNKTLENAERVSEYIKAAVIQCGATILHEKFHKFSPQGLTGYLLLAESHASIHTWPEHNYAAVDIFTCGTTINPHTAIEYLKEKLCTNDVEIKTILRGDVYKTTEQNTKAHTAYSESTSLPSTRTRPSVS</sequence>
<evidence type="ECO:0000313" key="11">
    <source>
        <dbReference type="Proteomes" id="UP000228635"/>
    </source>
</evidence>
<feature type="active site" description="Proton acceptor; for processing activity" evidence="9">
    <location>
        <position position="79"/>
    </location>
</feature>
<dbReference type="Proteomes" id="UP000228635">
    <property type="component" value="Unassembled WGS sequence"/>
</dbReference>
<dbReference type="EMBL" id="PFBA01000008">
    <property type="protein sequence ID" value="PIT92811.1"/>
    <property type="molecule type" value="Genomic_DNA"/>
</dbReference>
<feature type="active site" description="Schiff-base intermediate with substrate; via pyruvic acid" evidence="9">
    <location>
        <position position="74"/>
    </location>
</feature>
<evidence type="ECO:0000256" key="4">
    <source>
        <dbReference type="ARBA" id="ARBA00023115"/>
    </source>
</evidence>
<keyword evidence="5 9" id="KW-0865">Zymogen</keyword>
<comment type="cofactor">
    <cofactor evidence="9">
        <name>pyruvate</name>
        <dbReference type="ChEBI" id="CHEBI:15361"/>
    </cofactor>
    <text evidence="9">Binds 1 pyruvoyl group covalently per subunit.</text>
</comment>
<comment type="similarity">
    <text evidence="9">Belongs to the prokaryotic AdoMetDC family. Type 1 subfamily.</text>
</comment>
<dbReference type="HAMAP" id="MF_00464">
    <property type="entry name" value="AdoMetDC_1"/>
    <property type="match status" value="1"/>
</dbReference>
<dbReference type="GO" id="GO:0008295">
    <property type="term" value="P:spermidine biosynthetic process"/>
    <property type="evidence" value="ECO:0007669"/>
    <property type="project" value="UniProtKB-UniRule"/>
</dbReference>
<feature type="chain" id="PRO_5023281909" description="S-adenosylmethionine decarboxylase alpha chain" evidence="9">
    <location>
        <begin position="74"/>
        <end position="156"/>
    </location>
</feature>
<feature type="active site" description="Proton donor; for catalytic activity" evidence="9">
    <location>
        <position position="94"/>
    </location>
</feature>
<dbReference type="InterPro" id="IPR003826">
    <property type="entry name" value="AdoMetDC_fam_prok"/>
</dbReference>
<dbReference type="AlphaFoldDB" id="A0A2M6WJ39"/>
<evidence type="ECO:0000256" key="7">
    <source>
        <dbReference type="ARBA" id="ARBA00023270"/>
    </source>
</evidence>
<evidence type="ECO:0000256" key="3">
    <source>
        <dbReference type="ARBA" id="ARBA00023066"/>
    </source>
</evidence>
<evidence type="ECO:0000256" key="2">
    <source>
        <dbReference type="ARBA" id="ARBA00022813"/>
    </source>
</evidence>
<comment type="PTM">
    <text evidence="9">Is synthesized initially as an inactive proenzyme. Formation of the active enzyme involves a self-maturation process in which the active site pyruvoyl group is generated from an internal serine residue via an autocatalytic post-translational modification. Two non-identical subunits are generated from the proenzyme in this reaction, and the pyruvate is formed at the N-terminus of the alpha chain, which is derived from the carboxyl end of the proenzyme. The post-translation cleavage follows an unusual pathway, termed non-hydrolytic serinolysis, in which the side chain hydroxyl group of the serine supplies its oxygen atom to form the C-terminus of the beta chain, while the remainder of the serine residue undergoes an oxidative deamination to produce ammonia and the pyruvoyl group blocking the N-terminus of the alpha chain.</text>
</comment>
<gene>
    <name evidence="10" type="primary">speD</name>
    <name evidence="9" type="synonym">speH</name>
    <name evidence="10" type="ORF">COU08_00585</name>
</gene>
<evidence type="ECO:0000256" key="8">
    <source>
        <dbReference type="ARBA" id="ARBA00023317"/>
    </source>
</evidence>
<keyword evidence="7 9" id="KW-0704">Schiff base</keyword>
<dbReference type="PANTHER" id="PTHR33866">
    <property type="entry name" value="S-ADENOSYLMETHIONINE DECARBOXYLASE PROENZYME"/>
    <property type="match status" value="1"/>
</dbReference>
<dbReference type="InterPro" id="IPR017716">
    <property type="entry name" value="S-AdoMet_deCOase_pro-enz"/>
</dbReference>
<name>A0A2M6WJ39_9BACT</name>
<dbReference type="EC" id="4.1.1.50" evidence="9"/>
<comment type="catalytic activity">
    <reaction evidence="9">
        <text>S-adenosyl-L-methionine + H(+) = S-adenosyl 3-(methylsulfanyl)propylamine + CO2</text>
        <dbReference type="Rhea" id="RHEA:15981"/>
        <dbReference type="ChEBI" id="CHEBI:15378"/>
        <dbReference type="ChEBI" id="CHEBI:16526"/>
        <dbReference type="ChEBI" id="CHEBI:57443"/>
        <dbReference type="ChEBI" id="CHEBI:59789"/>
        <dbReference type="EC" id="4.1.1.50"/>
    </reaction>
</comment>
<comment type="function">
    <text evidence="9">Catalyzes the decarboxylation of S-adenosylmethionine to S-adenosylmethioninamine (dcAdoMet), the propylamine donor required for the synthesis of the polyamines spermine and spermidine from the diamine putrescine.</text>
</comment>
<keyword evidence="9" id="KW-0949">S-adenosyl-L-methionine</keyword>
<keyword evidence="8 9" id="KW-0670">Pyruvate</keyword>
<dbReference type="InterPro" id="IPR016067">
    <property type="entry name" value="S-AdoMet_deCO2ase_core"/>
</dbReference>
<evidence type="ECO:0000313" key="10">
    <source>
        <dbReference type="EMBL" id="PIT92811.1"/>
    </source>
</evidence>
<keyword evidence="6 9" id="KW-0456">Lyase</keyword>
<dbReference type="Pfam" id="PF02675">
    <property type="entry name" value="AdoMet_dc"/>
    <property type="match status" value="1"/>
</dbReference>
<protein>
    <recommendedName>
        <fullName evidence="9">S-adenosylmethionine decarboxylase proenzyme</fullName>
        <shortName evidence="9">AdoMetDC</shortName>
        <shortName evidence="9">SAMDC</shortName>
        <ecNumber evidence="9">4.1.1.50</ecNumber>
    </recommendedName>
    <component>
        <recommendedName>
            <fullName evidence="9">S-adenosylmethionine decarboxylase beta chain</fullName>
        </recommendedName>
    </component>
    <component>
        <recommendedName>
            <fullName evidence="9">S-adenosylmethionine decarboxylase alpha chain</fullName>
        </recommendedName>
    </component>
</protein>
<keyword evidence="3 9" id="KW-0745">Spermidine biosynthesis</keyword>
<evidence type="ECO:0000256" key="1">
    <source>
        <dbReference type="ARBA" id="ARBA00022793"/>
    </source>
</evidence>
<proteinExistence type="inferred from homology"/>
<dbReference type="NCBIfam" id="TIGR03330">
    <property type="entry name" value="SAM_DCase_Bsu"/>
    <property type="match status" value="1"/>
</dbReference>
<dbReference type="PANTHER" id="PTHR33866:SF2">
    <property type="entry name" value="S-ADENOSYLMETHIONINE DECARBOXYLASE PROENZYME"/>
    <property type="match status" value="1"/>
</dbReference>
<dbReference type="GO" id="GO:0004014">
    <property type="term" value="F:adenosylmethionine decarboxylase activity"/>
    <property type="evidence" value="ECO:0007669"/>
    <property type="project" value="UniProtKB-UniRule"/>
</dbReference>
<comment type="subunit">
    <text evidence="9">Heterotetramer of two alpha and two beta chains arranged as a dimer of alpha/beta heterodimers.</text>
</comment>
<keyword evidence="2 9" id="KW-0068">Autocatalytic cleavage</keyword>